<dbReference type="STRING" id="321763.SAMN04488692_11147"/>
<dbReference type="AlphaFoldDB" id="A0A1G9NW02"/>
<sequence length="151" mass="16939">MNLTSGKLQNFKNYELGQILKGNIERGRDLKIRLEEIIKEAGIEAGYVQVLGAVRCARLGYFNQNSCEYEYHNFDEPVEIINCSGNISLSAENEPTLHAHMVVSDKSGKAFGGHLETGTEVYVGETIIQEFKGEPHRRSEDPESGLTLWSY</sequence>
<dbReference type="Pfam" id="PF03479">
    <property type="entry name" value="PCC"/>
    <property type="match status" value="1"/>
</dbReference>
<keyword evidence="3" id="KW-1185">Reference proteome</keyword>
<name>A0A1G9NW02_9FIRM</name>
<evidence type="ECO:0000259" key="1">
    <source>
        <dbReference type="PROSITE" id="PS51742"/>
    </source>
</evidence>
<dbReference type="InterPro" id="IPR025707">
    <property type="entry name" value="DNA_bp_PD1"/>
</dbReference>
<dbReference type="PANTHER" id="PTHR34988:SF1">
    <property type="entry name" value="DNA-BINDING PROTEIN"/>
    <property type="match status" value="1"/>
</dbReference>
<dbReference type="SUPFAM" id="SSF117856">
    <property type="entry name" value="AF0104/ALDC/Ptd012-like"/>
    <property type="match status" value="1"/>
</dbReference>
<evidence type="ECO:0000313" key="2">
    <source>
        <dbReference type="EMBL" id="SDL90756.1"/>
    </source>
</evidence>
<dbReference type="EMBL" id="FNGO01000011">
    <property type="protein sequence ID" value="SDL90756.1"/>
    <property type="molecule type" value="Genomic_DNA"/>
</dbReference>
<accession>A0A1G9NW02</accession>
<proteinExistence type="predicted"/>
<protein>
    <recommendedName>
        <fullName evidence="1">PPC domain-containing protein</fullName>
    </recommendedName>
</protein>
<dbReference type="PIRSF" id="PIRSF016702">
    <property type="entry name" value="DNA_bp_PD1"/>
    <property type="match status" value="1"/>
</dbReference>
<dbReference type="OrthoDB" id="9791702at2"/>
<dbReference type="PROSITE" id="PS51742">
    <property type="entry name" value="PPC"/>
    <property type="match status" value="1"/>
</dbReference>
<dbReference type="Gene3D" id="3.30.1330.80">
    <property type="entry name" value="Hypothetical protein, similar to alpha- acetolactate decarboxylase, domain 2"/>
    <property type="match status" value="1"/>
</dbReference>
<dbReference type="RefSeq" id="WP_159429856.1">
    <property type="nucleotide sequence ID" value="NZ_FNGO01000011.1"/>
</dbReference>
<reference evidence="2 3" key="1">
    <citation type="submission" date="2016-10" db="EMBL/GenBank/DDBJ databases">
        <authorList>
            <person name="de Groot N.N."/>
        </authorList>
    </citation>
    <scope>NUCLEOTIDE SEQUENCE [LARGE SCALE GENOMIC DNA]</scope>
    <source>
        <strain evidence="2 3">SLAS-1</strain>
    </source>
</reference>
<dbReference type="Proteomes" id="UP000199476">
    <property type="component" value="Unassembled WGS sequence"/>
</dbReference>
<dbReference type="CDD" id="cd11378">
    <property type="entry name" value="DUF296"/>
    <property type="match status" value="1"/>
</dbReference>
<evidence type="ECO:0000313" key="3">
    <source>
        <dbReference type="Proteomes" id="UP000199476"/>
    </source>
</evidence>
<feature type="domain" description="PPC" evidence="1">
    <location>
        <begin position="14"/>
        <end position="151"/>
    </location>
</feature>
<dbReference type="InterPro" id="IPR005175">
    <property type="entry name" value="PPC_dom"/>
</dbReference>
<organism evidence="2 3">
    <name type="scientific">Halarsenatibacter silvermanii</name>
    <dbReference type="NCBI Taxonomy" id="321763"/>
    <lineage>
        <taxon>Bacteria</taxon>
        <taxon>Bacillati</taxon>
        <taxon>Bacillota</taxon>
        <taxon>Clostridia</taxon>
        <taxon>Halanaerobiales</taxon>
        <taxon>Halarsenatibacteraceae</taxon>
        <taxon>Halarsenatibacter</taxon>
    </lineage>
</organism>
<gene>
    <name evidence="2" type="ORF">SAMN04488692_11147</name>
</gene>
<dbReference type="PANTHER" id="PTHR34988">
    <property type="entry name" value="PROTEIN, PUTATIVE-RELATED"/>
    <property type="match status" value="1"/>
</dbReference>